<dbReference type="InterPro" id="IPR036611">
    <property type="entry name" value="Trigger_fac_ribosome-bd_sf"/>
</dbReference>
<evidence type="ECO:0000259" key="3">
    <source>
        <dbReference type="Pfam" id="PF05697"/>
    </source>
</evidence>
<feature type="chain" id="PRO_5044889059" description="Trigger factor ribosome-binding bacterial domain-containing protein" evidence="2">
    <location>
        <begin position="21"/>
        <end position="219"/>
    </location>
</feature>
<protein>
    <recommendedName>
        <fullName evidence="3">Trigger factor ribosome-binding bacterial domain-containing protein</fullName>
    </recommendedName>
</protein>
<keyword evidence="5" id="KW-1185">Reference proteome</keyword>
<feature type="signal peptide" evidence="2">
    <location>
        <begin position="1"/>
        <end position="20"/>
    </location>
</feature>
<dbReference type="Proteomes" id="UP001530315">
    <property type="component" value="Unassembled WGS sequence"/>
</dbReference>
<accession>A0ABD3NM94</accession>
<dbReference type="AlphaFoldDB" id="A0ABD3NM94"/>
<evidence type="ECO:0000256" key="1">
    <source>
        <dbReference type="SAM" id="MobiDB-lite"/>
    </source>
</evidence>
<sequence length="219" mass="23642">MKAAIAVVLGSLLASQNTLAFIPVRDAHQRTLLRVAELKPEPEGGEELKRVSSSLPDSRVKNLGPDEGEGEGVYKFWLAAKADGKTIKKLRDQTEREASKKANFPGFRKGQVPPYAQPQMTGFAVQEAIIKTCEQSLEAYGLESLPGSAGEVTVHEDIKDLCKGYKLGNDVAFTATYKGKFDAAVHAAMESPSEESSSKDVVVDVEAVMDVMDVEAVVE</sequence>
<dbReference type="Pfam" id="PF05697">
    <property type="entry name" value="Trigger_N"/>
    <property type="match status" value="1"/>
</dbReference>
<organism evidence="4 5">
    <name type="scientific">Stephanodiscus triporus</name>
    <dbReference type="NCBI Taxonomy" id="2934178"/>
    <lineage>
        <taxon>Eukaryota</taxon>
        <taxon>Sar</taxon>
        <taxon>Stramenopiles</taxon>
        <taxon>Ochrophyta</taxon>
        <taxon>Bacillariophyta</taxon>
        <taxon>Coscinodiscophyceae</taxon>
        <taxon>Thalassiosirophycidae</taxon>
        <taxon>Stephanodiscales</taxon>
        <taxon>Stephanodiscaceae</taxon>
        <taxon>Stephanodiscus</taxon>
    </lineage>
</organism>
<gene>
    <name evidence="4" type="ORF">ACHAW5_006221</name>
</gene>
<proteinExistence type="predicted"/>
<dbReference type="EMBL" id="JALLAZ020001332">
    <property type="protein sequence ID" value="KAL3776802.1"/>
    <property type="molecule type" value="Genomic_DNA"/>
</dbReference>
<dbReference type="SUPFAM" id="SSF102735">
    <property type="entry name" value="Trigger factor ribosome-binding domain"/>
    <property type="match status" value="1"/>
</dbReference>
<name>A0ABD3NM94_9STRA</name>
<comment type="caution">
    <text evidence="4">The sequence shown here is derived from an EMBL/GenBank/DDBJ whole genome shotgun (WGS) entry which is preliminary data.</text>
</comment>
<evidence type="ECO:0000313" key="4">
    <source>
        <dbReference type="EMBL" id="KAL3776802.1"/>
    </source>
</evidence>
<dbReference type="InterPro" id="IPR008881">
    <property type="entry name" value="Trigger_fac_ribosome-bd_bac"/>
</dbReference>
<reference evidence="4 5" key="1">
    <citation type="submission" date="2024-10" db="EMBL/GenBank/DDBJ databases">
        <title>Updated reference genomes for cyclostephanoid diatoms.</title>
        <authorList>
            <person name="Roberts W.R."/>
            <person name="Alverson A.J."/>
        </authorList>
    </citation>
    <scope>NUCLEOTIDE SEQUENCE [LARGE SCALE GENOMIC DNA]</scope>
    <source>
        <strain evidence="4 5">AJA276-08</strain>
    </source>
</reference>
<feature type="region of interest" description="Disordered" evidence="1">
    <location>
        <begin position="43"/>
        <end position="66"/>
    </location>
</feature>
<feature type="domain" description="Trigger factor ribosome-binding bacterial" evidence="3">
    <location>
        <begin position="81"/>
        <end position="177"/>
    </location>
</feature>
<evidence type="ECO:0000313" key="5">
    <source>
        <dbReference type="Proteomes" id="UP001530315"/>
    </source>
</evidence>
<keyword evidence="2" id="KW-0732">Signal</keyword>
<dbReference type="Gene3D" id="3.30.70.1050">
    <property type="entry name" value="Trigger factor ribosome-binding domain"/>
    <property type="match status" value="1"/>
</dbReference>
<evidence type="ECO:0000256" key="2">
    <source>
        <dbReference type="SAM" id="SignalP"/>
    </source>
</evidence>